<proteinExistence type="predicted"/>
<gene>
    <name evidence="2" type="ORF">OOW_P131scaffold00566g9</name>
</gene>
<name>L7JB58_PYRO1</name>
<feature type="region of interest" description="Disordered" evidence="1">
    <location>
        <begin position="50"/>
        <end position="70"/>
    </location>
</feature>
<feature type="compositionally biased region" description="Polar residues" evidence="1">
    <location>
        <begin position="50"/>
        <end position="62"/>
    </location>
</feature>
<dbReference type="EMBL" id="JH795754">
    <property type="protein sequence ID" value="ELQ64785.1"/>
    <property type="molecule type" value="Genomic_DNA"/>
</dbReference>
<evidence type="ECO:0000313" key="2">
    <source>
        <dbReference type="EMBL" id="ELQ64785.1"/>
    </source>
</evidence>
<sequence>FRTPQTLGCGPQGNFYYTLSGMAEPQWRFLQAKSLSINLSANEIAANQTVGNAKSTLDQQRSMPERGMGG</sequence>
<organism>
    <name type="scientific">Pyricularia oryzae (strain P131)</name>
    <name type="common">Rice blast fungus</name>
    <name type="synonym">Magnaporthe oryzae</name>
    <dbReference type="NCBI Taxonomy" id="1143193"/>
    <lineage>
        <taxon>Eukaryota</taxon>
        <taxon>Fungi</taxon>
        <taxon>Dikarya</taxon>
        <taxon>Ascomycota</taxon>
        <taxon>Pezizomycotina</taxon>
        <taxon>Sordariomycetes</taxon>
        <taxon>Sordariomycetidae</taxon>
        <taxon>Magnaporthales</taxon>
        <taxon>Pyriculariaceae</taxon>
        <taxon>Pyricularia</taxon>
    </lineage>
</organism>
<dbReference type="AlphaFoldDB" id="L7JB58"/>
<reference evidence="2" key="1">
    <citation type="journal article" date="2012" name="PLoS Genet.">
        <title>Comparative analysis of the genomes of two field isolates of the rice blast fungus Magnaporthe oryzae.</title>
        <authorList>
            <person name="Xue M."/>
            <person name="Yang J."/>
            <person name="Li Z."/>
            <person name="Hu S."/>
            <person name="Yao N."/>
            <person name="Dean R.A."/>
            <person name="Zhao W."/>
            <person name="Shen M."/>
            <person name="Zhang H."/>
            <person name="Li C."/>
            <person name="Liu L."/>
            <person name="Cao L."/>
            <person name="Xu X."/>
            <person name="Xing Y."/>
            <person name="Hsiang T."/>
            <person name="Zhang Z."/>
            <person name="Xu J.R."/>
            <person name="Peng Y.L."/>
        </authorList>
    </citation>
    <scope>NUCLEOTIDE SEQUENCE [LARGE SCALE GENOMIC DNA]</scope>
    <source>
        <strain evidence="2">P131</strain>
    </source>
</reference>
<feature type="non-terminal residue" evidence="2">
    <location>
        <position position="1"/>
    </location>
</feature>
<evidence type="ECO:0000256" key="1">
    <source>
        <dbReference type="SAM" id="MobiDB-lite"/>
    </source>
</evidence>
<accession>L7JB58</accession>
<protein>
    <submittedName>
        <fullName evidence="2">Uncharacterized protein</fullName>
    </submittedName>
</protein>